<keyword evidence="1" id="KW-0813">Transport</keyword>
<evidence type="ECO:0000259" key="8">
    <source>
        <dbReference type="PROSITE" id="PS51007"/>
    </source>
</evidence>
<dbReference type="Proteomes" id="UP001215503">
    <property type="component" value="Unassembled WGS sequence"/>
</dbReference>
<dbReference type="Gene3D" id="1.10.760.10">
    <property type="entry name" value="Cytochrome c-like domain"/>
    <property type="match status" value="1"/>
</dbReference>
<dbReference type="PROSITE" id="PS51007">
    <property type="entry name" value="CYTC"/>
    <property type="match status" value="1"/>
</dbReference>
<reference evidence="9 10" key="1">
    <citation type="submission" date="2023-03" db="EMBL/GenBank/DDBJ databases">
        <title>Fodinicurvata sp. CAU 1616 isolated from sea sendiment.</title>
        <authorList>
            <person name="Kim W."/>
        </authorList>
    </citation>
    <scope>NUCLEOTIDE SEQUENCE [LARGE SCALE GENOMIC DNA]</scope>
    <source>
        <strain evidence="9 10">CAU 1616</strain>
    </source>
</reference>
<evidence type="ECO:0000256" key="5">
    <source>
        <dbReference type="ARBA" id="ARBA00023004"/>
    </source>
</evidence>
<evidence type="ECO:0000256" key="2">
    <source>
        <dbReference type="ARBA" id="ARBA00022617"/>
    </source>
</evidence>
<feature type="chain" id="PRO_5045761300" evidence="7">
    <location>
        <begin position="25"/>
        <end position="275"/>
    </location>
</feature>
<dbReference type="SUPFAM" id="SSF46626">
    <property type="entry name" value="Cytochrome c"/>
    <property type="match status" value="1"/>
</dbReference>
<evidence type="ECO:0000313" key="9">
    <source>
        <dbReference type="EMBL" id="MDF2096730.1"/>
    </source>
</evidence>
<keyword evidence="4" id="KW-0249">Electron transport</keyword>
<keyword evidence="2 6" id="KW-0349">Heme</keyword>
<keyword evidence="5 6" id="KW-0408">Iron</keyword>
<keyword evidence="3 6" id="KW-0479">Metal-binding</keyword>
<keyword evidence="7" id="KW-0732">Signal</keyword>
<sequence>MGEGFWWRSLLFTFVLLAPSAAQATPELAVEIAGERIILSAEELLGRPDTQDLSLKQDVAYRKAMQYRALPMADLLSAHSVSPDEEIEFIASDGFASLIPAALLLGDGEESAVAWLAIEPPDAPWPALPGKQISAGPFYLVWTDAEKSGIRSEQWPYAVVQVRNVAPAATRWPEIAVADDLPAEDPARAGQEVFVTQCMACHTLNGAGSATKGPDLNQPANPTRYFTEEGLRRLLRDPAALRSWPGMQMPAFSQEMLSEAELDAVIAYLRHMADH</sequence>
<feature type="domain" description="Cytochrome c" evidence="8">
    <location>
        <begin position="185"/>
        <end position="273"/>
    </location>
</feature>
<evidence type="ECO:0000256" key="7">
    <source>
        <dbReference type="SAM" id="SignalP"/>
    </source>
</evidence>
<protein>
    <submittedName>
        <fullName evidence="9">Cytochrome c</fullName>
    </submittedName>
</protein>
<dbReference type="InterPro" id="IPR051811">
    <property type="entry name" value="Cytochrome_c550/c551-like"/>
</dbReference>
<name>A0ABT5YPS1_9PROT</name>
<dbReference type="PANTHER" id="PTHR37823">
    <property type="entry name" value="CYTOCHROME C-553-LIKE"/>
    <property type="match status" value="1"/>
</dbReference>
<dbReference type="EMBL" id="JARHUD010000007">
    <property type="protein sequence ID" value="MDF2096730.1"/>
    <property type="molecule type" value="Genomic_DNA"/>
</dbReference>
<proteinExistence type="predicted"/>
<evidence type="ECO:0000256" key="3">
    <source>
        <dbReference type="ARBA" id="ARBA00022723"/>
    </source>
</evidence>
<evidence type="ECO:0000256" key="1">
    <source>
        <dbReference type="ARBA" id="ARBA00022448"/>
    </source>
</evidence>
<keyword evidence="10" id="KW-1185">Reference proteome</keyword>
<gene>
    <name evidence="9" type="ORF">P2G67_12155</name>
</gene>
<dbReference type="InterPro" id="IPR009056">
    <property type="entry name" value="Cyt_c-like_dom"/>
</dbReference>
<dbReference type="Pfam" id="PF00034">
    <property type="entry name" value="Cytochrom_C"/>
    <property type="match status" value="1"/>
</dbReference>
<feature type="signal peptide" evidence="7">
    <location>
        <begin position="1"/>
        <end position="24"/>
    </location>
</feature>
<accession>A0ABT5YPS1</accession>
<evidence type="ECO:0000313" key="10">
    <source>
        <dbReference type="Proteomes" id="UP001215503"/>
    </source>
</evidence>
<organism evidence="9 10">
    <name type="scientific">Aquibaculum arenosum</name>
    <dbReference type="NCBI Taxonomy" id="3032591"/>
    <lineage>
        <taxon>Bacteria</taxon>
        <taxon>Pseudomonadati</taxon>
        <taxon>Pseudomonadota</taxon>
        <taxon>Alphaproteobacteria</taxon>
        <taxon>Rhodospirillales</taxon>
        <taxon>Rhodovibrionaceae</taxon>
        <taxon>Aquibaculum</taxon>
    </lineage>
</organism>
<comment type="caution">
    <text evidence="9">The sequence shown here is derived from an EMBL/GenBank/DDBJ whole genome shotgun (WGS) entry which is preliminary data.</text>
</comment>
<dbReference type="InterPro" id="IPR036909">
    <property type="entry name" value="Cyt_c-like_dom_sf"/>
</dbReference>
<evidence type="ECO:0000256" key="6">
    <source>
        <dbReference type="PROSITE-ProRule" id="PRU00433"/>
    </source>
</evidence>
<evidence type="ECO:0000256" key="4">
    <source>
        <dbReference type="ARBA" id="ARBA00022982"/>
    </source>
</evidence>
<dbReference type="RefSeq" id="WP_275823470.1">
    <property type="nucleotide sequence ID" value="NZ_JARHUD010000007.1"/>
</dbReference>
<dbReference type="PANTHER" id="PTHR37823:SF1">
    <property type="entry name" value="CYTOCHROME C-553-LIKE"/>
    <property type="match status" value="1"/>
</dbReference>